<sequence>MRDHRSYWVLGSQRNFYEFPFGIQYVQSTADGIRLHLESNASLDSLLSGLLPGRVRVGTGDDETTASMGAGSQHEASAASNSAASDSPPASGSQAPPDAPSRRPKPRSPTASATTEARPAGSPATPGPPTNAGGKTSASQCPTNPRRDAAWLPSGLLRRLGLLHTVAVPQVATGHEARPGEWWILKLDHDGDTALRRAELVQALTDPEERLGLAGEAAGLERVARDLAGCGADDAAREVPGFGEPVKCSSPSSKVMRVAAPCSAASPEWAAGEGRPKLVAGGRGPDGRPAEELEEVARAGGAAEDLTVHADRASALGVRRVDGQCTVRVRNAR</sequence>
<reference evidence="2 3" key="1">
    <citation type="submission" date="2024-03" db="EMBL/GenBank/DDBJ databases">
        <title>Whole genome sequencing of Streptomyces racemochromogenes, to identify antimicrobial biosynthetic gene clusters.</title>
        <authorList>
            <person name="Suryawanshi P."/>
            <person name="Krishnaraj P.U."/>
            <person name="Arun Y.P."/>
            <person name="Suryawanshi M.P."/>
            <person name="Rakshit O."/>
        </authorList>
    </citation>
    <scope>NUCLEOTIDE SEQUENCE [LARGE SCALE GENOMIC DNA]</scope>
    <source>
        <strain evidence="2 3">AUDT626</strain>
    </source>
</reference>
<feature type="compositionally biased region" description="Low complexity" evidence="1">
    <location>
        <begin position="117"/>
        <end position="134"/>
    </location>
</feature>
<protein>
    <submittedName>
        <fullName evidence="2">Uncharacterized protein</fullName>
    </submittedName>
</protein>
<evidence type="ECO:0000313" key="3">
    <source>
        <dbReference type="Proteomes" id="UP001610631"/>
    </source>
</evidence>
<feature type="region of interest" description="Disordered" evidence="1">
    <location>
        <begin position="58"/>
        <end position="149"/>
    </location>
</feature>
<dbReference type="RefSeq" id="WP_395511742.1">
    <property type="nucleotide sequence ID" value="NZ_JBBDHD010000068.1"/>
</dbReference>
<organism evidence="2 3">
    <name type="scientific">Streptomyces racemochromogenes</name>
    <dbReference type="NCBI Taxonomy" id="67353"/>
    <lineage>
        <taxon>Bacteria</taxon>
        <taxon>Bacillati</taxon>
        <taxon>Actinomycetota</taxon>
        <taxon>Actinomycetes</taxon>
        <taxon>Kitasatosporales</taxon>
        <taxon>Streptomycetaceae</taxon>
        <taxon>Streptomyces</taxon>
    </lineage>
</organism>
<keyword evidence="3" id="KW-1185">Reference proteome</keyword>
<evidence type="ECO:0000256" key="1">
    <source>
        <dbReference type="SAM" id="MobiDB-lite"/>
    </source>
</evidence>
<dbReference type="Proteomes" id="UP001610631">
    <property type="component" value="Unassembled WGS sequence"/>
</dbReference>
<evidence type="ECO:0000313" key="2">
    <source>
        <dbReference type="EMBL" id="MFH7598026.1"/>
    </source>
</evidence>
<gene>
    <name evidence="2" type="ORF">WDV06_23435</name>
</gene>
<accession>A0ABW7PI05</accession>
<dbReference type="EMBL" id="JBBDHD010000068">
    <property type="protein sequence ID" value="MFH7598026.1"/>
    <property type="molecule type" value="Genomic_DNA"/>
</dbReference>
<name>A0ABW7PI05_9ACTN</name>
<proteinExistence type="predicted"/>
<comment type="caution">
    <text evidence="2">The sequence shown here is derived from an EMBL/GenBank/DDBJ whole genome shotgun (WGS) entry which is preliminary data.</text>
</comment>
<feature type="compositionally biased region" description="Low complexity" evidence="1">
    <location>
        <begin position="76"/>
        <end position="96"/>
    </location>
</feature>